<evidence type="ECO:0000256" key="3">
    <source>
        <dbReference type="ARBA" id="ARBA00022801"/>
    </source>
</evidence>
<dbReference type="STRING" id="37916.MCHLDSM_02654"/>
<feature type="compositionally biased region" description="Basic and acidic residues" evidence="5">
    <location>
        <begin position="101"/>
        <end position="114"/>
    </location>
</feature>
<dbReference type="SUPFAM" id="SSF54001">
    <property type="entry name" value="Cysteine proteinases"/>
    <property type="match status" value="1"/>
</dbReference>
<reference evidence="7 8" key="1">
    <citation type="journal article" date="2015" name="Genome Biol. Evol.">
        <title>Characterization of Three Mycobacterium spp. with Potential Use in Bioremediation by Genome Sequencing and Comparative Genomics.</title>
        <authorList>
            <person name="Das S."/>
            <person name="Pettersson B.M."/>
            <person name="Behra P.R."/>
            <person name="Ramesh M."/>
            <person name="Dasgupta S."/>
            <person name="Bhattacharya A."/>
            <person name="Kirsebom L.A."/>
        </authorList>
    </citation>
    <scope>NUCLEOTIDE SEQUENCE [LARGE SCALE GENOMIC DNA]</scope>
    <source>
        <strain evidence="7 8">DSM 43826</strain>
    </source>
</reference>
<dbReference type="GO" id="GO:0006508">
    <property type="term" value="P:proteolysis"/>
    <property type="evidence" value="ECO:0007669"/>
    <property type="project" value="UniProtKB-KW"/>
</dbReference>
<dbReference type="EMBL" id="JYNL01000021">
    <property type="protein sequence ID" value="KMO77466.1"/>
    <property type="molecule type" value="Genomic_DNA"/>
</dbReference>
<dbReference type="EC" id="3.4.-.-" evidence="7"/>
<dbReference type="GO" id="GO:0008234">
    <property type="term" value="F:cysteine-type peptidase activity"/>
    <property type="evidence" value="ECO:0007669"/>
    <property type="project" value="UniProtKB-KW"/>
</dbReference>
<evidence type="ECO:0000256" key="2">
    <source>
        <dbReference type="ARBA" id="ARBA00022670"/>
    </source>
</evidence>
<dbReference type="InterPro" id="IPR038765">
    <property type="entry name" value="Papain-like_cys_pep_sf"/>
</dbReference>
<accession>A0A0J6YYJ1</accession>
<evidence type="ECO:0000256" key="4">
    <source>
        <dbReference type="ARBA" id="ARBA00022807"/>
    </source>
</evidence>
<evidence type="ECO:0000256" key="5">
    <source>
        <dbReference type="SAM" id="MobiDB-lite"/>
    </source>
</evidence>
<sequence length="361" mass="38063">MAPGPTPLTPVAAQSIRRSSLQPRQPSRTHSSPAVETVFVQRSPRRSEPRGKFHLCNYVTAVTDGANVSYLSYVVGTYLCRAHVRDSARYWRVGVARRAAHRGEDMESHARGKGEAPAGADRSDPAIRIARLARRLPAVIATVILLLLACAPVASAQPAAGPWDPLLPKLPSAGAPGDPVAIANASLQATALATQTAMNMGRNFLSSLGIVSPAADPSTSVRGNRVNGPQAIEYVIRRAGTQIGVPYSWGGGSLTGPTRGVDQGADTVGFDCSGLTRFAFAGVGVLLPRWSGDQYDAGRKVPPSQAKRGDLLFWGPGGSQHEAIYLGGGQMIEAQRTGVPIKVSPVRHAGMTPYVVRIIES</sequence>
<feature type="region of interest" description="Disordered" evidence="5">
    <location>
        <begin position="1"/>
        <end position="43"/>
    </location>
</feature>
<protein>
    <submittedName>
        <fullName evidence="7">Peptidoglycan endopeptidase RipB</fullName>
        <ecNumber evidence="7">3.4.-.-</ecNumber>
    </submittedName>
</protein>
<dbReference type="NCBIfam" id="NF033742">
    <property type="entry name" value="NlpC_p60_RipB"/>
    <property type="match status" value="1"/>
</dbReference>
<evidence type="ECO:0000313" key="7">
    <source>
        <dbReference type="EMBL" id="KMO77466.1"/>
    </source>
</evidence>
<keyword evidence="4" id="KW-0788">Thiol protease</keyword>
<dbReference type="PANTHER" id="PTHR47359:SF3">
    <property type="entry name" value="NLP_P60 DOMAIN-CONTAINING PROTEIN-RELATED"/>
    <property type="match status" value="1"/>
</dbReference>
<keyword evidence="3 7" id="KW-0378">Hydrolase</keyword>
<keyword evidence="8" id="KW-1185">Reference proteome</keyword>
<dbReference type="Gene3D" id="3.90.1720.10">
    <property type="entry name" value="endopeptidase domain like (from Nostoc punctiforme)"/>
    <property type="match status" value="1"/>
</dbReference>
<dbReference type="SMR" id="A0A0J6YYJ1"/>
<evidence type="ECO:0000259" key="6">
    <source>
        <dbReference type="PROSITE" id="PS51935"/>
    </source>
</evidence>
<organism evidence="7 8">
    <name type="scientific">Mycolicibacterium chlorophenolicum</name>
    <dbReference type="NCBI Taxonomy" id="37916"/>
    <lineage>
        <taxon>Bacteria</taxon>
        <taxon>Bacillati</taxon>
        <taxon>Actinomycetota</taxon>
        <taxon>Actinomycetes</taxon>
        <taxon>Mycobacteriales</taxon>
        <taxon>Mycobacteriaceae</taxon>
        <taxon>Mycolicibacterium</taxon>
    </lineage>
</organism>
<comment type="similarity">
    <text evidence="1">Belongs to the peptidase C40 family.</text>
</comment>
<dbReference type="AlphaFoldDB" id="A0A0J6YYJ1"/>
<dbReference type="Pfam" id="PF00877">
    <property type="entry name" value="NLPC_P60"/>
    <property type="match status" value="1"/>
</dbReference>
<proteinExistence type="inferred from homology"/>
<dbReference type="PATRIC" id="fig|37916.4.peg.2571"/>
<evidence type="ECO:0000256" key="1">
    <source>
        <dbReference type="ARBA" id="ARBA00007074"/>
    </source>
</evidence>
<feature type="compositionally biased region" description="Low complexity" evidence="5">
    <location>
        <begin position="14"/>
        <end position="28"/>
    </location>
</feature>
<keyword evidence="2" id="KW-0645">Protease</keyword>
<name>A0A0J6YYJ1_9MYCO</name>
<gene>
    <name evidence="7" type="primary">ripB_3</name>
    <name evidence="7" type="ORF">MCHLDSM_02654</name>
</gene>
<evidence type="ECO:0000313" key="8">
    <source>
        <dbReference type="Proteomes" id="UP000036513"/>
    </source>
</evidence>
<dbReference type="Proteomes" id="UP000036513">
    <property type="component" value="Unassembled WGS sequence"/>
</dbReference>
<feature type="domain" description="NlpC/P60" evidence="6">
    <location>
        <begin position="229"/>
        <end position="361"/>
    </location>
</feature>
<dbReference type="InterPro" id="IPR051794">
    <property type="entry name" value="PG_Endopeptidase_C40"/>
</dbReference>
<dbReference type="PROSITE" id="PS51935">
    <property type="entry name" value="NLPC_P60"/>
    <property type="match status" value="1"/>
</dbReference>
<feature type="region of interest" description="Disordered" evidence="5">
    <location>
        <begin position="101"/>
        <end position="121"/>
    </location>
</feature>
<dbReference type="PANTHER" id="PTHR47359">
    <property type="entry name" value="PEPTIDOGLYCAN DL-ENDOPEPTIDASE CWLO"/>
    <property type="match status" value="1"/>
</dbReference>
<dbReference type="InterPro" id="IPR000064">
    <property type="entry name" value="NLP_P60_dom"/>
</dbReference>
<dbReference type="InterPro" id="IPR049729">
    <property type="entry name" value="RipB"/>
</dbReference>
<comment type="caution">
    <text evidence="7">The sequence shown here is derived from an EMBL/GenBank/DDBJ whole genome shotgun (WGS) entry which is preliminary data.</text>
</comment>